<evidence type="ECO:0000313" key="1">
    <source>
        <dbReference type="EMBL" id="KKK68398.1"/>
    </source>
</evidence>
<protein>
    <submittedName>
        <fullName evidence="1">Uncharacterized protein</fullName>
    </submittedName>
</protein>
<dbReference type="EMBL" id="LAZR01059156">
    <property type="protein sequence ID" value="KKK68398.1"/>
    <property type="molecule type" value="Genomic_DNA"/>
</dbReference>
<accession>A0A0F8XHM8</accession>
<name>A0A0F8XHM8_9ZZZZ</name>
<reference evidence="1" key="1">
    <citation type="journal article" date="2015" name="Nature">
        <title>Complex archaea that bridge the gap between prokaryotes and eukaryotes.</title>
        <authorList>
            <person name="Spang A."/>
            <person name="Saw J.H."/>
            <person name="Jorgensen S.L."/>
            <person name="Zaremba-Niedzwiedzka K."/>
            <person name="Martijn J."/>
            <person name="Lind A.E."/>
            <person name="van Eijk R."/>
            <person name="Schleper C."/>
            <person name="Guy L."/>
            <person name="Ettema T.J."/>
        </authorList>
    </citation>
    <scope>NUCLEOTIDE SEQUENCE</scope>
</reference>
<sequence>MKSSKKVVIIMIIVAGLFGYSQYASASQIGVIIVDSTILSEDERGSTQNLKLEFNNPSLLILTAGETEFVIYADDNRIGDGTLEAFVLPALGKSLVDGTFQTDTKNQSENDAPVVKISGVTTYDILFTSIDVPFVYYPTENQAREFIHHN</sequence>
<comment type="caution">
    <text evidence="1">The sequence shown here is derived from an EMBL/GenBank/DDBJ whole genome shotgun (WGS) entry which is preliminary data.</text>
</comment>
<gene>
    <name evidence="1" type="ORF">LCGC14_2944460</name>
</gene>
<organism evidence="1">
    <name type="scientific">marine sediment metagenome</name>
    <dbReference type="NCBI Taxonomy" id="412755"/>
    <lineage>
        <taxon>unclassified sequences</taxon>
        <taxon>metagenomes</taxon>
        <taxon>ecological metagenomes</taxon>
    </lineage>
</organism>
<proteinExistence type="predicted"/>
<dbReference type="AlphaFoldDB" id="A0A0F8XHM8"/>